<evidence type="ECO:0000259" key="5">
    <source>
        <dbReference type="Pfam" id="PF01168"/>
    </source>
</evidence>
<gene>
    <name evidence="6" type="ORF">KDK92_23615</name>
</gene>
<dbReference type="PANTHER" id="PTHR10146:SF14">
    <property type="entry name" value="PYRIDOXAL PHOSPHATE HOMEOSTASIS PROTEIN"/>
    <property type="match status" value="1"/>
</dbReference>
<name>A0A9J6P9B6_9CLOT</name>
<comment type="cofactor">
    <cofactor evidence="3">
        <name>pyridoxal 5'-phosphate</name>
        <dbReference type="ChEBI" id="CHEBI:597326"/>
    </cofactor>
</comment>
<dbReference type="Gene3D" id="3.20.20.10">
    <property type="entry name" value="Alanine racemase"/>
    <property type="match status" value="1"/>
</dbReference>
<dbReference type="Pfam" id="PF01168">
    <property type="entry name" value="Ala_racemase_N"/>
    <property type="match status" value="1"/>
</dbReference>
<organism evidence="6 7">
    <name type="scientific">Oceanirhabdus seepicola</name>
    <dbReference type="NCBI Taxonomy" id="2828781"/>
    <lineage>
        <taxon>Bacteria</taxon>
        <taxon>Bacillati</taxon>
        <taxon>Bacillota</taxon>
        <taxon>Clostridia</taxon>
        <taxon>Eubacteriales</taxon>
        <taxon>Clostridiaceae</taxon>
        <taxon>Oceanirhabdus</taxon>
    </lineage>
</organism>
<dbReference type="InterPro" id="IPR029066">
    <property type="entry name" value="PLP-binding_barrel"/>
</dbReference>
<comment type="caution">
    <text evidence="6">The sequence shown here is derived from an EMBL/GenBank/DDBJ whole genome shotgun (WGS) entry which is preliminary data.</text>
</comment>
<dbReference type="EMBL" id="JAGSOJ010000007">
    <property type="protein sequence ID" value="MCM1992716.1"/>
    <property type="molecule type" value="Genomic_DNA"/>
</dbReference>
<dbReference type="HAMAP" id="MF_02087">
    <property type="entry name" value="PLP_homeostasis"/>
    <property type="match status" value="1"/>
</dbReference>
<comment type="similarity">
    <text evidence="2 4">Belongs to the pyridoxal phosphate-binding protein YggS/PROSC family.</text>
</comment>
<evidence type="ECO:0000256" key="2">
    <source>
        <dbReference type="HAMAP-Rule" id="MF_02087"/>
    </source>
</evidence>
<dbReference type="CDD" id="cd00635">
    <property type="entry name" value="PLPDE_III_YBL036c_like"/>
    <property type="match status" value="1"/>
</dbReference>
<proteinExistence type="inferred from homology"/>
<reference evidence="6" key="2">
    <citation type="submission" date="2021-04" db="EMBL/GenBank/DDBJ databases">
        <authorList>
            <person name="Dong X."/>
        </authorList>
    </citation>
    <scope>NUCLEOTIDE SEQUENCE</scope>
    <source>
        <strain evidence="6">ZWT</strain>
    </source>
</reference>
<feature type="modified residue" description="N6-(pyridoxal phosphate)lysine" evidence="2 3">
    <location>
        <position position="27"/>
    </location>
</feature>
<dbReference type="FunFam" id="3.20.20.10:FF:000018">
    <property type="entry name" value="Pyridoxal phosphate homeostasis protein"/>
    <property type="match status" value="1"/>
</dbReference>
<dbReference type="NCBIfam" id="TIGR00044">
    <property type="entry name" value="YggS family pyridoxal phosphate-dependent enzyme"/>
    <property type="match status" value="1"/>
</dbReference>
<dbReference type="PANTHER" id="PTHR10146">
    <property type="entry name" value="PROLINE SYNTHETASE CO-TRANSCRIBED BACTERIAL HOMOLOG PROTEIN"/>
    <property type="match status" value="1"/>
</dbReference>
<evidence type="ECO:0000313" key="7">
    <source>
        <dbReference type="Proteomes" id="UP001056429"/>
    </source>
</evidence>
<dbReference type="SUPFAM" id="SSF51419">
    <property type="entry name" value="PLP-binding barrel"/>
    <property type="match status" value="1"/>
</dbReference>
<dbReference type="PIRSF" id="PIRSF004848">
    <property type="entry name" value="YBL036c_PLPDEIII"/>
    <property type="match status" value="1"/>
</dbReference>
<evidence type="ECO:0000256" key="4">
    <source>
        <dbReference type="RuleBase" id="RU004514"/>
    </source>
</evidence>
<dbReference type="PROSITE" id="PS01211">
    <property type="entry name" value="UPF0001"/>
    <property type="match status" value="1"/>
</dbReference>
<dbReference type="InterPro" id="IPR001608">
    <property type="entry name" value="Ala_racemase_N"/>
</dbReference>
<sequence length="221" mass="25519">MSFNVIDNVKKIRNEVPETVSLICVSKTKPNELIMEAYNAGEREFGENKVQELTEKYETLPKDIKWHFIGHLQRNKVKYIVGKLHLLHSLDGVKLLHELEKRYGKEELELNTLIQVNVGEEESKTGLHKNEVNDFIKEVEKCSHVKVKGIMAIIPKGTEEQCRSYFKEMKEMYENLKKMDYNNVSMEILSMGMSGDYKIAIDEGSNMVRVGTGVFGNRVYK</sequence>
<reference evidence="6" key="1">
    <citation type="journal article" date="2021" name="mSystems">
        <title>Bacteria and Archaea Synergistically Convert Glycine Betaine to Biogenic Methane in the Formosa Cold Seep of the South China Sea.</title>
        <authorList>
            <person name="Li L."/>
            <person name="Zhang W."/>
            <person name="Zhang S."/>
            <person name="Song L."/>
            <person name="Sun Q."/>
            <person name="Zhang H."/>
            <person name="Xiang H."/>
            <person name="Dong X."/>
        </authorList>
    </citation>
    <scope>NUCLEOTIDE SEQUENCE</scope>
    <source>
        <strain evidence="6">ZWT</strain>
    </source>
</reference>
<evidence type="ECO:0000256" key="1">
    <source>
        <dbReference type="ARBA" id="ARBA00022898"/>
    </source>
</evidence>
<feature type="domain" description="Alanine racemase N-terminal" evidence="5">
    <location>
        <begin position="6"/>
        <end position="217"/>
    </location>
</feature>
<keyword evidence="7" id="KW-1185">Reference proteome</keyword>
<accession>A0A9J6P9B6</accession>
<dbReference type="InterPro" id="IPR011078">
    <property type="entry name" value="PyrdxlP_homeostasis"/>
</dbReference>
<dbReference type="RefSeq" id="WP_250861888.1">
    <property type="nucleotide sequence ID" value="NZ_JAGSOJ010000007.1"/>
</dbReference>
<evidence type="ECO:0000256" key="3">
    <source>
        <dbReference type="PIRSR" id="PIRSR004848-1"/>
    </source>
</evidence>
<comment type="function">
    <text evidence="2">Pyridoxal 5'-phosphate (PLP)-binding protein, which is involved in PLP homeostasis.</text>
</comment>
<evidence type="ECO:0000313" key="6">
    <source>
        <dbReference type="EMBL" id="MCM1992716.1"/>
    </source>
</evidence>
<dbReference type="Proteomes" id="UP001056429">
    <property type="component" value="Unassembled WGS sequence"/>
</dbReference>
<dbReference type="GO" id="GO:0030170">
    <property type="term" value="F:pyridoxal phosphate binding"/>
    <property type="evidence" value="ECO:0007669"/>
    <property type="project" value="UniProtKB-UniRule"/>
</dbReference>
<dbReference type="AlphaFoldDB" id="A0A9J6P9B6"/>
<protein>
    <recommendedName>
        <fullName evidence="2">Pyridoxal phosphate homeostasis protein</fullName>
        <shortName evidence="2">PLP homeostasis protein</shortName>
    </recommendedName>
</protein>
<keyword evidence="1 2" id="KW-0663">Pyridoxal phosphate</keyword>